<dbReference type="eggNOG" id="ENOG50333HN">
    <property type="taxonomic scope" value="Bacteria"/>
</dbReference>
<dbReference type="OrthoDB" id="6706523at2"/>
<dbReference type="Proteomes" id="UP000018851">
    <property type="component" value="Chromosome"/>
</dbReference>
<dbReference type="PROSITE" id="PS00018">
    <property type="entry name" value="EF_HAND_1"/>
    <property type="match status" value="2"/>
</dbReference>
<organism evidence="3 4">
    <name type="scientific">Sphingomonas sanxanigenens DSM 19645 = NX02</name>
    <dbReference type="NCBI Taxonomy" id="1123269"/>
    <lineage>
        <taxon>Bacteria</taxon>
        <taxon>Pseudomonadati</taxon>
        <taxon>Pseudomonadota</taxon>
        <taxon>Alphaproteobacteria</taxon>
        <taxon>Sphingomonadales</taxon>
        <taxon>Sphingomonadaceae</taxon>
        <taxon>Sphingomonas</taxon>
    </lineage>
</organism>
<dbReference type="EMBL" id="CP006644">
    <property type="protein sequence ID" value="AHE53369.1"/>
    <property type="molecule type" value="Genomic_DNA"/>
</dbReference>
<feature type="signal peptide" evidence="1">
    <location>
        <begin position="1"/>
        <end position="23"/>
    </location>
</feature>
<dbReference type="Gene3D" id="1.10.238.10">
    <property type="entry name" value="EF-hand"/>
    <property type="match status" value="2"/>
</dbReference>
<dbReference type="Pfam" id="PF13202">
    <property type="entry name" value="EF-hand_5"/>
    <property type="match status" value="2"/>
</dbReference>
<reference evidence="3 4" key="1">
    <citation type="submission" date="2013-07" db="EMBL/GenBank/DDBJ databases">
        <title>Completed genome of Sphingomonas sanxanigenens NX02.</title>
        <authorList>
            <person name="Ma T."/>
            <person name="Huang H."/>
            <person name="Wu M."/>
            <person name="Li X."/>
            <person name="Li G."/>
        </authorList>
    </citation>
    <scope>NUCLEOTIDE SEQUENCE [LARGE SCALE GENOMIC DNA]</scope>
    <source>
        <strain evidence="3 4">NX02</strain>
    </source>
</reference>
<dbReference type="PROSITE" id="PS50222">
    <property type="entry name" value="EF_HAND_2"/>
    <property type="match status" value="1"/>
</dbReference>
<evidence type="ECO:0000259" key="2">
    <source>
        <dbReference type="PROSITE" id="PS50222"/>
    </source>
</evidence>
<evidence type="ECO:0000313" key="4">
    <source>
        <dbReference type="Proteomes" id="UP000018851"/>
    </source>
</evidence>
<dbReference type="HOGENOM" id="CLU_091273_3_0_5"/>
<dbReference type="SUPFAM" id="SSF47473">
    <property type="entry name" value="EF-hand"/>
    <property type="match status" value="1"/>
</dbReference>
<keyword evidence="4" id="KW-1185">Reference proteome</keyword>
<dbReference type="KEGG" id="ssan:NX02_08225"/>
<feature type="domain" description="EF-hand" evidence="2">
    <location>
        <begin position="123"/>
        <end position="158"/>
    </location>
</feature>
<gene>
    <name evidence="3" type="ORF">NX02_08225</name>
</gene>
<dbReference type="PATRIC" id="fig|1123269.5.peg.1611"/>
<evidence type="ECO:0000256" key="1">
    <source>
        <dbReference type="SAM" id="SignalP"/>
    </source>
</evidence>
<feature type="chain" id="PRO_5004785076" description="EF-hand domain-containing protein" evidence="1">
    <location>
        <begin position="24"/>
        <end position="167"/>
    </location>
</feature>
<protein>
    <recommendedName>
        <fullName evidence="2">EF-hand domain-containing protein</fullName>
    </recommendedName>
</protein>
<dbReference type="AlphaFoldDB" id="W0A5X9"/>
<dbReference type="GO" id="GO:0005509">
    <property type="term" value="F:calcium ion binding"/>
    <property type="evidence" value="ECO:0007669"/>
    <property type="project" value="InterPro"/>
</dbReference>
<keyword evidence="1" id="KW-0732">Signal</keyword>
<proteinExistence type="predicted"/>
<dbReference type="STRING" id="1123269.NX02_08225"/>
<dbReference type="InterPro" id="IPR011992">
    <property type="entry name" value="EF-hand-dom_pair"/>
</dbReference>
<dbReference type="InterPro" id="IPR018247">
    <property type="entry name" value="EF_Hand_1_Ca_BS"/>
</dbReference>
<name>W0A5X9_9SPHN</name>
<evidence type="ECO:0000313" key="3">
    <source>
        <dbReference type="EMBL" id="AHE53369.1"/>
    </source>
</evidence>
<sequence length="167" mass="18241">MTLRIILATGLLAAGAAATPAFAQHAGNAFVAAYDADKNGSLTRTEYDAGRDARFKATDADGDGTITEAEYVAEYSDRLERELASFDRGEEKKAEARQRQIRQTRVRFGVIDTSKDGKIDRAEYDAIAERSFAEQDADKDGTITAADVAATAARRTAQREQREKSEQ</sequence>
<dbReference type="InterPro" id="IPR002048">
    <property type="entry name" value="EF_hand_dom"/>
</dbReference>
<dbReference type="RefSeq" id="WP_025291626.1">
    <property type="nucleotide sequence ID" value="NZ_CP006644.1"/>
</dbReference>
<accession>W0A5X9</accession>